<accession>A0A7S4UVC3</accession>
<evidence type="ECO:0000256" key="1">
    <source>
        <dbReference type="SAM" id="MobiDB-lite"/>
    </source>
</evidence>
<dbReference type="EMBL" id="HBNR01000170">
    <property type="protein sequence ID" value="CAE4560507.1"/>
    <property type="molecule type" value="Transcribed_RNA"/>
</dbReference>
<sequence length="330" mass="35872">MCAWVAEQAAGLLPILTVSSDSRRAALAAWEASLDGLRYPHSLRFVVHLGESNPPPGYCTASWALAHERKLQEVIGYLTAHRGRRVILADLGIKFFPAFIQAQPRWLRMMDSGNLDMLFMRERGHELAELREGEVSTRLVVIHSTEPALRFWNQVLQNQLAEPRMASYLPYSVQHHVNNLLTYFAGGGPQDGAHGASWDYLPDEDVLTFEPSEGQDLSRVAVCAPLGAKDILSLQLDAAGPSTAARGDRRHFCAYVCGLGGGRGKGKGRCRGWKDCLRDQATAPGAREQPAGAARALPCRIGLGSSAAAGGGGGPSRQRDGRAHCTFHRR</sequence>
<dbReference type="AlphaFoldDB" id="A0A7S4UVC3"/>
<evidence type="ECO:0008006" key="3">
    <source>
        <dbReference type="Google" id="ProtNLM"/>
    </source>
</evidence>
<organism evidence="2">
    <name type="scientific">Alexandrium monilatum</name>
    <dbReference type="NCBI Taxonomy" id="311494"/>
    <lineage>
        <taxon>Eukaryota</taxon>
        <taxon>Sar</taxon>
        <taxon>Alveolata</taxon>
        <taxon>Dinophyceae</taxon>
        <taxon>Gonyaulacales</taxon>
        <taxon>Pyrocystaceae</taxon>
        <taxon>Alexandrium</taxon>
    </lineage>
</organism>
<name>A0A7S4UVC3_9DINO</name>
<proteinExistence type="predicted"/>
<evidence type="ECO:0000313" key="2">
    <source>
        <dbReference type="EMBL" id="CAE4560507.1"/>
    </source>
</evidence>
<protein>
    <recommendedName>
        <fullName evidence="3">Nucleotide-diphospho-sugar transferase domain-containing protein</fullName>
    </recommendedName>
</protein>
<reference evidence="2" key="1">
    <citation type="submission" date="2021-01" db="EMBL/GenBank/DDBJ databases">
        <authorList>
            <person name="Corre E."/>
            <person name="Pelletier E."/>
            <person name="Niang G."/>
            <person name="Scheremetjew M."/>
            <person name="Finn R."/>
            <person name="Kale V."/>
            <person name="Holt S."/>
            <person name="Cochrane G."/>
            <person name="Meng A."/>
            <person name="Brown T."/>
            <person name="Cohen L."/>
        </authorList>
    </citation>
    <scope>NUCLEOTIDE SEQUENCE</scope>
    <source>
        <strain evidence="2">CCMP3105</strain>
    </source>
</reference>
<gene>
    <name evidence="2" type="ORF">AMON00008_LOCUS126</name>
</gene>
<feature type="region of interest" description="Disordered" evidence="1">
    <location>
        <begin position="307"/>
        <end position="330"/>
    </location>
</feature>